<dbReference type="PANTHER" id="PTHR10815:SF5">
    <property type="entry name" value="METHYLATED-DNA--PROTEIN-CYSTEINE METHYLTRANSFERASE"/>
    <property type="match status" value="1"/>
</dbReference>
<evidence type="ECO:0000256" key="4">
    <source>
        <dbReference type="ARBA" id="ARBA00022603"/>
    </source>
</evidence>
<dbReference type="InterPro" id="IPR036388">
    <property type="entry name" value="WH-like_DNA-bd_sf"/>
</dbReference>
<dbReference type="InterPro" id="IPR001497">
    <property type="entry name" value="MethylDNA_cys_MeTrfase_AS"/>
</dbReference>
<evidence type="ECO:0000313" key="13">
    <source>
        <dbReference type="Proteomes" id="UP000325116"/>
    </source>
</evidence>
<organism evidence="12 13">
    <name type="scientific">Brachyspira aalborgi</name>
    <dbReference type="NCBI Taxonomy" id="29522"/>
    <lineage>
        <taxon>Bacteria</taxon>
        <taxon>Pseudomonadati</taxon>
        <taxon>Spirochaetota</taxon>
        <taxon>Spirochaetia</taxon>
        <taxon>Brachyspirales</taxon>
        <taxon>Brachyspiraceae</taxon>
        <taxon>Brachyspira</taxon>
    </lineage>
</organism>
<feature type="domain" description="Methylated-DNA-[protein]-cysteine S-methyltransferase DNA binding" evidence="10">
    <location>
        <begin position="90"/>
        <end position="171"/>
    </location>
</feature>
<dbReference type="InterPro" id="IPR023546">
    <property type="entry name" value="MGMT"/>
</dbReference>
<sequence length="182" mass="20666">MNIIRINENTKNEKAYLYKSPIGKLFLYADISNKYLTCLDFNGDKETTKKIIKDEIDNPNIIKKAKKELDEYFTGKRKIFNIDLALCGTDFQYLVWLETSKIPFGKVLTYSDIAKKVSNRNGSIARAIGLAEGKNPISIIIPCHRVVGKNSKLTGYGGGIEKKEYLLKHEGFNIDNLKIIKN</sequence>
<protein>
    <recommendedName>
        <fullName evidence="9">Methylated-DNA--protein-cysteine methyltransferase</fullName>
        <ecNumber evidence="9">2.1.1.63</ecNumber>
    </recommendedName>
    <alternativeName>
        <fullName evidence="9">6-O-methylguanine-DNA methyltransferase</fullName>
        <shortName evidence="9">MGMT</shortName>
    </alternativeName>
    <alternativeName>
        <fullName evidence="9">O-6-methylguanine-DNA-alkyltransferase</fullName>
    </alternativeName>
</protein>
<dbReference type="EMBL" id="SAXT01000001">
    <property type="protein sequence ID" value="TXJ13387.1"/>
    <property type="molecule type" value="Genomic_DNA"/>
</dbReference>
<dbReference type="GO" id="GO:0005737">
    <property type="term" value="C:cytoplasm"/>
    <property type="evidence" value="ECO:0007669"/>
    <property type="project" value="UniProtKB-SubCell"/>
</dbReference>
<evidence type="ECO:0000256" key="5">
    <source>
        <dbReference type="ARBA" id="ARBA00022679"/>
    </source>
</evidence>
<name>A0A5C8CK31_9SPIR</name>
<feature type="active site" description="Nucleophile; methyl group acceptor" evidence="9">
    <location>
        <position position="143"/>
    </location>
</feature>
<dbReference type="Gene3D" id="3.30.160.70">
    <property type="entry name" value="Methylated DNA-protein cysteine methyltransferase domain"/>
    <property type="match status" value="1"/>
</dbReference>
<comment type="caution">
    <text evidence="12">The sequence shown here is derived from an EMBL/GenBank/DDBJ whole genome shotgun (WGS) entry which is preliminary data.</text>
</comment>
<dbReference type="AlphaFoldDB" id="A0A5C8CK31"/>
<dbReference type="RefSeq" id="WP_147757565.1">
    <property type="nucleotide sequence ID" value="NZ_SAXT01000001.1"/>
</dbReference>
<keyword evidence="4 9" id="KW-0489">Methyltransferase</keyword>
<dbReference type="GO" id="GO:0032259">
    <property type="term" value="P:methylation"/>
    <property type="evidence" value="ECO:0007669"/>
    <property type="project" value="UniProtKB-KW"/>
</dbReference>
<comment type="catalytic activity">
    <reaction evidence="1 9">
        <text>a 4-O-methyl-thymidine in DNA + L-cysteinyl-[protein] = a thymidine in DNA + S-methyl-L-cysteinyl-[protein]</text>
        <dbReference type="Rhea" id="RHEA:53428"/>
        <dbReference type="Rhea" id="RHEA-COMP:10131"/>
        <dbReference type="Rhea" id="RHEA-COMP:10132"/>
        <dbReference type="Rhea" id="RHEA-COMP:13555"/>
        <dbReference type="Rhea" id="RHEA-COMP:13556"/>
        <dbReference type="ChEBI" id="CHEBI:29950"/>
        <dbReference type="ChEBI" id="CHEBI:82612"/>
        <dbReference type="ChEBI" id="CHEBI:137386"/>
        <dbReference type="ChEBI" id="CHEBI:137387"/>
        <dbReference type="EC" id="2.1.1.63"/>
    </reaction>
</comment>
<dbReference type="PROSITE" id="PS00374">
    <property type="entry name" value="MGMT"/>
    <property type="match status" value="1"/>
</dbReference>
<feature type="domain" description="Methylguanine DNA methyltransferase ribonuclease-like" evidence="11">
    <location>
        <begin position="17"/>
        <end position="85"/>
    </location>
</feature>
<evidence type="ECO:0000256" key="2">
    <source>
        <dbReference type="ARBA" id="ARBA00008711"/>
    </source>
</evidence>
<evidence type="ECO:0000256" key="3">
    <source>
        <dbReference type="ARBA" id="ARBA00022490"/>
    </source>
</evidence>
<evidence type="ECO:0000259" key="10">
    <source>
        <dbReference type="Pfam" id="PF01035"/>
    </source>
</evidence>
<keyword evidence="5 9" id="KW-0808">Transferase</keyword>
<comment type="catalytic activity">
    <reaction evidence="8 9">
        <text>a 6-O-methyl-2'-deoxyguanosine in DNA + L-cysteinyl-[protein] = S-methyl-L-cysteinyl-[protein] + a 2'-deoxyguanosine in DNA</text>
        <dbReference type="Rhea" id="RHEA:24000"/>
        <dbReference type="Rhea" id="RHEA-COMP:10131"/>
        <dbReference type="Rhea" id="RHEA-COMP:10132"/>
        <dbReference type="Rhea" id="RHEA-COMP:11367"/>
        <dbReference type="Rhea" id="RHEA-COMP:11368"/>
        <dbReference type="ChEBI" id="CHEBI:29950"/>
        <dbReference type="ChEBI" id="CHEBI:82612"/>
        <dbReference type="ChEBI" id="CHEBI:85445"/>
        <dbReference type="ChEBI" id="CHEBI:85448"/>
        <dbReference type="EC" id="2.1.1.63"/>
    </reaction>
</comment>
<dbReference type="InterPro" id="IPR014048">
    <property type="entry name" value="MethylDNA_cys_MeTrfase_DNA-bd"/>
</dbReference>
<dbReference type="PANTHER" id="PTHR10815">
    <property type="entry name" value="METHYLATED-DNA--PROTEIN-CYSTEINE METHYLTRANSFERASE"/>
    <property type="match status" value="1"/>
</dbReference>
<proteinExistence type="inferred from homology"/>
<comment type="similarity">
    <text evidence="2 9">Belongs to the MGMT family.</text>
</comment>
<evidence type="ECO:0000256" key="1">
    <source>
        <dbReference type="ARBA" id="ARBA00001286"/>
    </source>
</evidence>
<dbReference type="FunFam" id="1.10.10.10:FF:000214">
    <property type="entry name" value="Methylated-DNA--protein-cysteine methyltransferase"/>
    <property type="match status" value="1"/>
</dbReference>
<dbReference type="Pfam" id="PF02870">
    <property type="entry name" value="Methyltransf_1N"/>
    <property type="match status" value="1"/>
</dbReference>
<dbReference type="InterPro" id="IPR008332">
    <property type="entry name" value="MethylG_MeTrfase_N"/>
</dbReference>
<keyword evidence="7 9" id="KW-0234">DNA repair</keyword>
<evidence type="ECO:0000256" key="7">
    <source>
        <dbReference type="ARBA" id="ARBA00023204"/>
    </source>
</evidence>
<evidence type="ECO:0000256" key="9">
    <source>
        <dbReference type="HAMAP-Rule" id="MF_00772"/>
    </source>
</evidence>
<dbReference type="NCBIfam" id="TIGR00589">
    <property type="entry name" value="ogt"/>
    <property type="match status" value="1"/>
</dbReference>
<dbReference type="GO" id="GO:0006307">
    <property type="term" value="P:DNA alkylation repair"/>
    <property type="evidence" value="ECO:0007669"/>
    <property type="project" value="UniProtKB-UniRule"/>
</dbReference>
<keyword evidence="6 9" id="KW-0227">DNA damage</keyword>
<comment type="subcellular location">
    <subcellularLocation>
        <location evidence="9">Cytoplasm</location>
    </subcellularLocation>
</comment>
<dbReference type="Pfam" id="PF01035">
    <property type="entry name" value="DNA_binding_1"/>
    <property type="match status" value="1"/>
</dbReference>
<evidence type="ECO:0000259" key="11">
    <source>
        <dbReference type="Pfam" id="PF02870"/>
    </source>
</evidence>
<keyword evidence="3 9" id="KW-0963">Cytoplasm</keyword>
<evidence type="ECO:0000313" key="12">
    <source>
        <dbReference type="EMBL" id="TXJ13387.1"/>
    </source>
</evidence>
<dbReference type="SUPFAM" id="SSF53155">
    <property type="entry name" value="Methylated DNA-protein cysteine methyltransferase domain"/>
    <property type="match status" value="1"/>
</dbReference>
<dbReference type="SUPFAM" id="SSF46767">
    <property type="entry name" value="Methylated DNA-protein cysteine methyltransferase, C-terminal domain"/>
    <property type="match status" value="1"/>
</dbReference>
<comment type="function">
    <text evidence="9">Involved in the cellular defense against the biological effects of O6-methylguanine (O6-MeG) and O4-methylthymine (O4-MeT) in DNA. Repairs the methylated nucleobase in DNA by stoichiometrically transferring the methyl group to a cysteine residue in the enzyme. This is a suicide reaction: the enzyme is irreversibly inactivated.</text>
</comment>
<dbReference type="GO" id="GO:0003908">
    <property type="term" value="F:methylated-DNA-[protein]-cysteine S-methyltransferase activity"/>
    <property type="evidence" value="ECO:0007669"/>
    <property type="project" value="UniProtKB-UniRule"/>
</dbReference>
<dbReference type="HAMAP" id="MF_00772">
    <property type="entry name" value="OGT"/>
    <property type="match status" value="1"/>
</dbReference>
<dbReference type="Gene3D" id="1.10.10.10">
    <property type="entry name" value="Winged helix-like DNA-binding domain superfamily/Winged helix DNA-binding domain"/>
    <property type="match status" value="1"/>
</dbReference>
<dbReference type="Proteomes" id="UP000325116">
    <property type="component" value="Unassembled WGS sequence"/>
</dbReference>
<dbReference type="CDD" id="cd06445">
    <property type="entry name" value="ATase"/>
    <property type="match status" value="1"/>
</dbReference>
<gene>
    <name evidence="12" type="ORF">EPJ80_01165</name>
</gene>
<evidence type="ECO:0000256" key="6">
    <source>
        <dbReference type="ARBA" id="ARBA00022763"/>
    </source>
</evidence>
<reference evidence="12 13" key="1">
    <citation type="journal article" date="1992" name="Lakartidningen">
        <title>[Penicillin V and not amoxicillin is the first choice preparation in acute otitis].</title>
        <authorList>
            <person name="Kamme C."/>
            <person name="Lundgren K."/>
            <person name="Prellner K."/>
        </authorList>
    </citation>
    <scope>NUCLEOTIDE SEQUENCE [LARGE SCALE GENOMIC DNA]</scope>
    <source>
        <strain evidence="12 13">W1</strain>
    </source>
</reference>
<dbReference type="InterPro" id="IPR036217">
    <property type="entry name" value="MethylDNA_cys_MeTrfase_DNAb"/>
</dbReference>
<comment type="miscellaneous">
    <text evidence="9">This enzyme catalyzes only one turnover and therefore is not strictly catalytic. According to one definition, an enzyme is a biocatalyst that acts repeatedly and over many reaction cycles.</text>
</comment>
<evidence type="ECO:0000256" key="8">
    <source>
        <dbReference type="ARBA" id="ARBA00049348"/>
    </source>
</evidence>
<dbReference type="InterPro" id="IPR036631">
    <property type="entry name" value="MGMT_N_sf"/>
</dbReference>
<dbReference type="EC" id="2.1.1.63" evidence="9"/>
<accession>A0A5C8CK31</accession>